<reference evidence="1 2" key="1">
    <citation type="submission" date="2020-08" db="EMBL/GenBank/DDBJ databases">
        <title>Sequencing the genomes of 1000 actinobacteria strains.</title>
        <authorList>
            <person name="Klenk H.-P."/>
        </authorList>
    </citation>
    <scope>NUCLEOTIDE SEQUENCE [LARGE SCALE GENOMIC DNA]</scope>
    <source>
        <strain evidence="1 2">DSM 45084</strain>
    </source>
</reference>
<keyword evidence="2" id="KW-1185">Reference proteome</keyword>
<name>A0A7W7WTS8_9PSEU</name>
<dbReference type="InterPro" id="IPR032724">
    <property type="entry name" value="SCP1.201-like"/>
</dbReference>
<gene>
    <name evidence="1" type="ORF">F4559_000825</name>
</gene>
<evidence type="ECO:0000313" key="1">
    <source>
        <dbReference type="EMBL" id="MBB4963466.1"/>
    </source>
</evidence>
<sequence>MDLVVNSVVCQGRYSCATVIPDILLPGQTLTIHDPVGSETLTGRNEP</sequence>
<comment type="caution">
    <text evidence="1">The sequence shown here is derived from an EMBL/GenBank/DDBJ whole genome shotgun (WGS) entry which is preliminary data.</text>
</comment>
<dbReference type="Pfam" id="PF14428">
    <property type="entry name" value="DddA-like"/>
    <property type="match status" value="1"/>
</dbReference>
<dbReference type="AlphaFoldDB" id="A0A7W7WTS8"/>
<dbReference type="RefSeq" id="WP_184666238.1">
    <property type="nucleotide sequence ID" value="NZ_BAABAI010000036.1"/>
</dbReference>
<organism evidence="1 2">
    <name type="scientific">Saccharothrix violaceirubra</name>
    <dbReference type="NCBI Taxonomy" id="413306"/>
    <lineage>
        <taxon>Bacteria</taxon>
        <taxon>Bacillati</taxon>
        <taxon>Actinomycetota</taxon>
        <taxon>Actinomycetes</taxon>
        <taxon>Pseudonocardiales</taxon>
        <taxon>Pseudonocardiaceae</taxon>
        <taxon>Saccharothrix</taxon>
    </lineage>
</organism>
<proteinExistence type="predicted"/>
<dbReference type="EMBL" id="JACHJS010000001">
    <property type="protein sequence ID" value="MBB4963466.1"/>
    <property type="molecule type" value="Genomic_DNA"/>
</dbReference>
<protein>
    <submittedName>
        <fullName evidence="1">Uncharacterized protein</fullName>
    </submittedName>
</protein>
<evidence type="ECO:0000313" key="2">
    <source>
        <dbReference type="Proteomes" id="UP000542674"/>
    </source>
</evidence>
<dbReference type="Proteomes" id="UP000542674">
    <property type="component" value="Unassembled WGS sequence"/>
</dbReference>
<accession>A0A7W7WTS8</accession>